<dbReference type="EMBL" id="PYAT01000003">
    <property type="protein sequence ID" value="PSL40919.1"/>
    <property type="molecule type" value="Genomic_DNA"/>
</dbReference>
<gene>
    <name evidence="2" type="ORF">B0H99_10351</name>
</gene>
<dbReference type="AlphaFoldDB" id="A0A2P8H3Z2"/>
<organism evidence="2 3">
    <name type="scientific">Planomicrobium soli</name>
    <dbReference type="NCBI Taxonomy" id="1176648"/>
    <lineage>
        <taxon>Bacteria</taxon>
        <taxon>Bacillati</taxon>
        <taxon>Bacillota</taxon>
        <taxon>Bacilli</taxon>
        <taxon>Bacillales</taxon>
        <taxon>Caryophanaceae</taxon>
        <taxon>Planomicrobium</taxon>
    </lineage>
</organism>
<feature type="region of interest" description="Disordered" evidence="1">
    <location>
        <begin position="1"/>
        <end position="35"/>
    </location>
</feature>
<accession>A0A2P8H3Z2</accession>
<name>A0A2P8H3Z2_9BACL</name>
<keyword evidence="3" id="KW-1185">Reference proteome</keyword>
<sequence>MAVLYTSLEELNNSKPLPHEQNSDPIGDSQNNEEYKELTVHLDDGSRIRLTLLKDGYIYCGFMGVYFEMNQNVFTTMWRLLQ</sequence>
<proteinExistence type="predicted"/>
<protein>
    <submittedName>
        <fullName evidence="2">Uncharacterized protein</fullName>
    </submittedName>
</protein>
<dbReference type="Proteomes" id="UP000242682">
    <property type="component" value="Unassembled WGS sequence"/>
</dbReference>
<evidence type="ECO:0000313" key="2">
    <source>
        <dbReference type="EMBL" id="PSL40919.1"/>
    </source>
</evidence>
<evidence type="ECO:0000313" key="3">
    <source>
        <dbReference type="Proteomes" id="UP000242682"/>
    </source>
</evidence>
<reference evidence="2 3" key="1">
    <citation type="submission" date="2018-03" db="EMBL/GenBank/DDBJ databases">
        <title>Genomic Encyclopedia of Type Strains, Phase III (KMG-III): the genomes of soil and plant-associated and newly described type strains.</title>
        <authorList>
            <person name="Whitman W."/>
        </authorList>
    </citation>
    <scope>NUCLEOTIDE SEQUENCE [LARGE SCALE GENOMIC DNA]</scope>
    <source>
        <strain evidence="2 3">CGMCC 1.12259</strain>
    </source>
</reference>
<comment type="caution">
    <text evidence="2">The sequence shown here is derived from an EMBL/GenBank/DDBJ whole genome shotgun (WGS) entry which is preliminary data.</text>
</comment>
<evidence type="ECO:0000256" key="1">
    <source>
        <dbReference type="SAM" id="MobiDB-lite"/>
    </source>
</evidence>